<protein>
    <submittedName>
        <fullName evidence="2">Uncharacterized protein</fullName>
    </submittedName>
</protein>
<reference evidence="2" key="1">
    <citation type="submission" date="2018-11" db="EMBL/GenBank/DDBJ databases">
        <authorList>
            <consortium name="Pathogen Informatics"/>
        </authorList>
    </citation>
    <scope>NUCLEOTIDE SEQUENCE</scope>
</reference>
<organism evidence="2 3">
    <name type="scientific">Protopolystoma xenopodis</name>
    <dbReference type="NCBI Taxonomy" id="117903"/>
    <lineage>
        <taxon>Eukaryota</taxon>
        <taxon>Metazoa</taxon>
        <taxon>Spiralia</taxon>
        <taxon>Lophotrochozoa</taxon>
        <taxon>Platyhelminthes</taxon>
        <taxon>Monogenea</taxon>
        <taxon>Polyopisthocotylea</taxon>
        <taxon>Polystomatidea</taxon>
        <taxon>Polystomatidae</taxon>
        <taxon>Protopolystoma</taxon>
    </lineage>
</organism>
<keyword evidence="1" id="KW-1133">Transmembrane helix</keyword>
<comment type="caution">
    <text evidence="2">The sequence shown here is derived from an EMBL/GenBank/DDBJ whole genome shotgun (WGS) entry which is preliminary data.</text>
</comment>
<name>A0A3S5AX47_9PLAT</name>
<dbReference type="EMBL" id="CAAALY010116217">
    <property type="protein sequence ID" value="VEL30852.1"/>
    <property type="molecule type" value="Genomic_DNA"/>
</dbReference>
<keyword evidence="3" id="KW-1185">Reference proteome</keyword>
<keyword evidence="1" id="KW-0812">Transmembrane</keyword>
<feature type="transmembrane region" description="Helical" evidence="1">
    <location>
        <begin position="33"/>
        <end position="57"/>
    </location>
</feature>
<keyword evidence="1" id="KW-0472">Membrane</keyword>
<evidence type="ECO:0000313" key="3">
    <source>
        <dbReference type="Proteomes" id="UP000784294"/>
    </source>
</evidence>
<gene>
    <name evidence="2" type="ORF">PXEA_LOCUS24292</name>
</gene>
<evidence type="ECO:0000313" key="2">
    <source>
        <dbReference type="EMBL" id="VEL30852.1"/>
    </source>
</evidence>
<sequence length="101" mass="10997">MLLGCTRCEIENQSVGSFADFYKSQYVQPIDIVSIWLLASLSGVLCGLCSASSIVVASQDYTLLYHNYCSILVVDADGTSTDEVETAVQSTLDENTFRKQG</sequence>
<evidence type="ECO:0000256" key="1">
    <source>
        <dbReference type="SAM" id="Phobius"/>
    </source>
</evidence>
<accession>A0A3S5AX47</accession>
<dbReference type="AlphaFoldDB" id="A0A3S5AX47"/>
<proteinExistence type="predicted"/>
<dbReference type="Proteomes" id="UP000784294">
    <property type="component" value="Unassembled WGS sequence"/>
</dbReference>